<dbReference type="PANTHER" id="PTHR12916">
    <property type="entry name" value="CYTOCHROME C OXIDASE POLYPEPTIDE VIC-2"/>
    <property type="match status" value="1"/>
</dbReference>
<dbReference type="PRINTS" id="PR00010">
    <property type="entry name" value="EGFBLOOD"/>
</dbReference>
<feature type="domain" description="EGF-like" evidence="19">
    <location>
        <begin position="328"/>
        <end position="364"/>
    </location>
</feature>
<sequence length="922" mass="99085">MGGRCALALAVLSALLCQVWSSGVFELKLQEFVNKKGLLGNRNCCRGGAGPPPCACRTFFRVCLKHYQASVSPEPPCTYGSAVTPVLGIDSFSLPDGAGADPAFSNPIRFPFGFTWPGTFSLIIEALHTDSPDDLATENPERLISRLATQRHLTVGEEWSQDLHSSGRTDLKYSYRFVCDEHYFGEGCSVFCRPRDDAFGHFTCGERGEKVCNPGWKGQYCTEPICLPGCDEQHGVCDKPGECKCRVGWQGRYCDQCIRYPGCLHGTCQQPWQCNCQEGWGGLFCNQDLNYCTHHKPCRNGATCTNTGQGSYTCSCRPGYTGANCETEVDECSAGPCRNGGSCTDLENSYSCTCPPGFYGRVCELSAMVCADGPCFNGGRCSDNPEGGYTCHCPAGFSGFNCEKKMDSCSSLPCSNGAQCVDLGDTYVCRCQAGFSGRHCDDNVDDCASSPCAHGGTCRDGVNEYSCTCPPGYTGRNCSAPVSRCEHAPCHNGATCHERAFRYLCECARGYGGPNCQFLLPEPPPGPVVVDLTEKYVEGQAGPFPWVAVGAGVVLVLTLLLGCAATVVCVRLRLQKRRPPADPCRGETETMNNLANRQREKDISVSVIGATQIKNTNKKADFHAEPGVEKNGLKARDPAVGYNLLQGLKGAAATADPHGKRDAKCQPQGSAGEEKGTPTLRGGEASERKRPDSVYSASKDTKYQSVYVISEEQDECVIATEALELAEPVGSENPTGPSAKAPGLAQRCPPAGLQLRSSEGQDSGSAERWRLGQRRQRQWPIPLRRLASRSGCADQQLPLTWQELSGSWLSSGVEPAGLHGASALNLSYDNQLQERPSLPGQDPPSRALEPCQLQRPLTDGQDGLQGSKRLDETFLVEMPWLMCSSDDRQDPGTPQPGHPAPLQVGAGEPLSPGSSRCSQPGA</sequence>
<dbReference type="InterPro" id="IPR000152">
    <property type="entry name" value="EGF-type_Asp/Asn_hydroxyl_site"/>
</dbReference>
<keyword evidence="7" id="KW-0106">Calcium</keyword>
<dbReference type="InterPro" id="IPR011651">
    <property type="entry name" value="Notch_ligand_N"/>
</dbReference>
<dbReference type="Gene3D" id="2.10.25.10">
    <property type="entry name" value="Laminin"/>
    <property type="match status" value="7"/>
</dbReference>
<feature type="transmembrane region" description="Helical" evidence="17">
    <location>
        <begin position="544"/>
        <end position="570"/>
    </location>
</feature>
<dbReference type="InterPro" id="IPR013032">
    <property type="entry name" value="EGF-like_CS"/>
</dbReference>
<evidence type="ECO:0000256" key="17">
    <source>
        <dbReference type="SAM" id="Phobius"/>
    </source>
</evidence>
<comment type="subcellular location">
    <subcellularLocation>
        <location evidence="1 15">Membrane</location>
        <topology evidence="1 15">Single-pass type I membrane protein</topology>
    </subcellularLocation>
</comment>
<feature type="disulfide bond" evidence="13">
    <location>
        <begin position="354"/>
        <end position="363"/>
    </location>
</feature>
<dbReference type="SMART" id="SM00179">
    <property type="entry name" value="EGF_CA"/>
    <property type="match status" value="6"/>
</dbReference>
<feature type="signal peptide" evidence="18">
    <location>
        <begin position="1"/>
        <end position="21"/>
    </location>
</feature>
<dbReference type="Gene3D" id="2.60.40.3510">
    <property type="match status" value="1"/>
</dbReference>
<feature type="chain" id="PRO_5045233344" description="Delta-like protein" evidence="18">
    <location>
        <begin position="22"/>
        <end position="922"/>
    </location>
</feature>
<dbReference type="InterPro" id="IPR009030">
    <property type="entry name" value="Growth_fac_rcpt_cys_sf"/>
</dbReference>
<evidence type="ECO:0000256" key="3">
    <source>
        <dbReference type="ARBA" id="ARBA00022536"/>
    </source>
</evidence>
<feature type="domain" description="EGF-like" evidence="19">
    <location>
        <begin position="443"/>
        <end position="479"/>
    </location>
</feature>
<keyword evidence="22" id="KW-1185">Reference proteome</keyword>
<keyword evidence="10 15" id="KW-0472">Membrane</keyword>
<dbReference type="InterPro" id="IPR001774">
    <property type="entry name" value="DSL"/>
</dbReference>
<feature type="disulfide bond" evidence="14">
    <location>
        <begin position="192"/>
        <end position="204"/>
    </location>
</feature>
<feature type="disulfide bond" evidence="13">
    <location>
        <begin position="316"/>
        <end position="325"/>
    </location>
</feature>
<evidence type="ECO:0000256" key="11">
    <source>
        <dbReference type="ARBA" id="ARBA00023157"/>
    </source>
</evidence>
<feature type="domain" description="EGF-like" evidence="19">
    <location>
        <begin position="288"/>
        <end position="326"/>
    </location>
</feature>
<feature type="disulfide bond" evidence="13">
    <location>
        <begin position="507"/>
        <end position="516"/>
    </location>
</feature>
<dbReference type="SUPFAM" id="SSF57196">
    <property type="entry name" value="EGF/Laminin"/>
    <property type="match status" value="3"/>
</dbReference>
<dbReference type="Pfam" id="PF00008">
    <property type="entry name" value="EGF"/>
    <property type="match status" value="4"/>
</dbReference>
<feature type="disulfide bond" evidence="14">
    <location>
        <begin position="179"/>
        <end position="188"/>
    </location>
</feature>
<dbReference type="InterPro" id="IPR018097">
    <property type="entry name" value="EGF_Ca-bd_CS"/>
</dbReference>
<feature type="disulfide bond" evidence="13">
    <location>
        <begin position="431"/>
        <end position="440"/>
    </location>
</feature>
<feature type="domain" description="EGF-like" evidence="19">
    <location>
        <begin position="481"/>
        <end position="517"/>
    </location>
</feature>
<evidence type="ECO:0000256" key="12">
    <source>
        <dbReference type="ARBA" id="ARBA00023180"/>
    </source>
</evidence>
<keyword evidence="4 15" id="KW-0812">Transmembrane</keyword>
<dbReference type="Pfam" id="PF01414">
    <property type="entry name" value="DSL"/>
    <property type="match status" value="1"/>
</dbReference>
<reference evidence="21" key="1">
    <citation type="submission" date="2023-04" db="EMBL/GenBank/DDBJ databases">
        <authorList>
            <consortium name="ELIXIR-Norway"/>
        </authorList>
    </citation>
    <scope>NUCLEOTIDE SEQUENCE [LARGE SCALE GENOMIC DNA]</scope>
</reference>
<feature type="compositionally biased region" description="Polar residues" evidence="16">
    <location>
        <begin position="755"/>
        <end position="764"/>
    </location>
</feature>
<comment type="caution">
    <text evidence="13">Lacks conserved residue(s) required for the propagation of feature annotation.</text>
</comment>
<evidence type="ECO:0000256" key="14">
    <source>
        <dbReference type="PROSITE-ProRule" id="PRU00377"/>
    </source>
</evidence>
<evidence type="ECO:0000256" key="18">
    <source>
        <dbReference type="SAM" id="SignalP"/>
    </source>
</evidence>
<evidence type="ECO:0000256" key="6">
    <source>
        <dbReference type="ARBA" id="ARBA00022737"/>
    </source>
</evidence>
<dbReference type="SUPFAM" id="SSF57184">
    <property type="entry name" value="Growth factor receptor domain"/>
    <property type="match status" value="1"/>
</dbReference>
<feature type="compositionally biased region" description="Polar residues" evidence="16">
    <location>
        <begin position="912"/>
        <end position="922"/>
    </location>
</feature>
<dbReference type="PROSITE" id="PS01187">
    <property type="entry name" value="EGF_CA"/>
    <property type="match status" value="2"/>
</dbReference>
<dbReference type="EMBL" id="OX460345">
    <property type="protein sequence ID" value="CAI9173874.1"/>
    <property type="molecule type" value="Genomic_DNA"/>
</dbReference>
<dbReference type="PROSITE" id="PS51051">
    <property type="entry name" value="DSL"/>
    <property type="match status" value="1"/>
</dbReference>
<dbReference type="PANTHER" id="PTHR12916:SF4">
    <property type="entry name" value="UNINFLATABLE, ISOFORM C"/>
    <property type="match status" value="1"/>
</dbReference>
<evidence type="ECO:0000256" key="16">
    <source>
        <dbReference type="SAM" id="MobiDB-lite"/>
    </source>
</evidence>
<evidence type="ECO:0000256" key="5">
    <source>
        <dbReference type="ARBA" id="ARBA00022729"/>
    </source>
</evidence>
<evidence type="ECO:0000256" key="9">
    <source>
        <dbReference type="ARBA" id="ARBA00022989"/>
    </source>
</evidence>
<dbReference type="CDD" id="cd00054">
    <property type="entry name" value="EGF_CA"/>
    <property type="match status" value="6"/>
</dbReference>
<organism evidence="21 22">
    <name type="scientific">Rangifer tarandus platyrhynchus</name>
    <name type="common">Svalbard reindeer</name>
    <dbReference type="NCBI Taxonomy" id="3082113"/>
    <lineage>
        <taxon>Eukaryota</taxon>
        <taxon>Metazoa</taxon>
        <taxon>Chordata</taxon>
        <taxon>Craniata</taxon>
        <taxon>Vertebrata</taxon>
        <taxon>Euteleostomi</taxon>
        <taxon>Mammalia</taxon>
        <taxon>Eutheria</taxon>
        <taxon>Laurasiatheria</taxon>
        <taxon>Artiodactyla</taxon>
        <taxon>Ruminantia</taxon>
        <taxon>Pecora</taxon>
        <taxon>Cervidae</taxon>
        <taxon>Odocoileinae</taxon>
        <taxon>Rangifer</taxon>
    </lineage>
</organism>
<protein>
    <recommendedName>
        <fullName evidence="15">Delta-like protein</fullName>
    </recommendedName>
</protein>
<comment type="function">
    <text evidence="15">Putative Notch ligand involved in the mediation of Notch signaling.</text>
</comment>
<proteinExistence type="predicted"/>
<keyword evidence="6 15" id="KW-0677">Repeat</keyword>
<dbReference type="SMART" id="SM00181">
    <property type="entry name" value="EGF"/>
    <property type="match status" value="8"/>
</dbReference>
<accession>A0ABN8ZJD5</accession>
<feature type="disulfide bond" evidence="13">
    <location>
        <begin position="469"/>
        <end position="478"/>
    </location>
</feature>
<feature type="disulfide bond" evidence="13">
    <location>
        <begin position="393"/>
        <end position="402"/>
    </location>
</feature>
<dbReference type="PROSITE" id="PS00010">
    <property type="entry name" value="ASX_HYDROXYL"/>
    <property type="match status" value="3"/>
</dbReference>
<evidence type="ECO:0000313" key="22">
    <source>
        <dbReference type="Proteomes" id="UP001176941"/>
    </source>
</evidence>
<dbReference type="PROSITE" id="PS50026">
    <property type="entry name" value="EGF_3"/>
    <property type="match status" value="6"/>
</dbReference>
<dbReference type="InterPro" id="IPR001881">
    <property type="entry name" value="EGF-like_Ca-bd_dom"/>
</dbReference>
<keyword evidence="9 15" id="KW-1133">Transmembrane helix</keyword>
<evidence type="ECO:0000256" key="15">
    <source>
        <dbReference type="RuleBase" id="RU280815"/>
    </source>
</evidence>
<dbReference type="Pfam" id="PF07657">
    <property type="entry name" value="MNNL"/>
    <property type="match status" value="1"/>
</dbReference>
<dbReference type="PROSITE" id="PS00022">
    <property type="entry name" value="EGF_1"/>
    <property type="match status" value="8"/>
</dbReference>
<keyword evidence="3 13" id="KW-0245">EGF-like domain</keyword>
<keyword evidence="12" id="KW-0325">Glycoprotein</keyword>
<feature type="domain" description="DSL" evidence="20">
    <location>
        <begin position="177"/>
        <end position="221"/>
    </location>
</feature>
<evidence type="ECO:0000259" key="20">
    <source>
        <dbReference type="PROSITE" id="PS51051"/>
    </source>
</evidence>
<dbReference type="Gene3D" id="2.10.25.140">
    <property type="match status" value="1"/>
</dbReference>
<evidence type="ECO:0000259" key="19">
    <source>
        <dbReference type="PROSITE" id="PS50026"/>
    </source>
</evidence>
<feature type="region of interest" description="Disordered" evidence="16">
    <location>
        <begin position="653"/>
        <end position="697"/>
    </location>
</feature>
<dbReference type="Pfam" id="PF21700">
    <property type="entry name" value="EGF_DL_JAG"/>
    <property type="match status" value="1"/>
</dbReference>
<keyword evidence="2 15" id="KW-0217">Developmental protein</keyword>
<name>A0ABN8ZJD5_RANTA</name>
<dbReference type="Pfam" id="PF12661">
    <property type="entry name" value="hEGF"/>
    <property type="match status" value="2"/>
</dbReference>
<evidence type="ECO:0000256" key="13">
    <source>
        <dbReference type="PROSITE-ProRule" id="PRU00076"/>
    </source>
</evidence>
<keyword evidence="11 13" id="KW-1015">Disulfide bond</keyword>
<feature type="domain" description="EGF-like" evidence="19">
    <location>
        <begin position="405"/>
        <end position="441"/>
    </location>
</feature>
<keyword evidence="8" id="KW-0914">Notch signaling pathway</keyword>
<feature type="region of interest" description="Disordered" evidence="16">
    <location>
        <begin position="752"/>
        <end position="773"/>
    </location>
</feature>
<feature type="domain" description="EGF-like" evidence="19">
    <location>
        <begin position="366"/>
        <end position="403"/>
    </location>
</feature>
<evidence type="ECO:0000256" key="2">
    <source>
        <dbReference type="ARBA" id="ARBA00022473"/>
    </source>
</evidence>
<gene>
    <name evidence="21" type="ORF">MRATA1EN1_LOCUS22836</name>
</gene>
<evidence type="ECO:0000256" key="10">
    <source>
        <dbReference type="ARBA" id="ARBA00023136"/>
    </source>
</evidence>
<feature type="disulfide bond" evidence="14">
    <location>
        <begin position="212"/>
        <end position="221"/>
    </location>
</feature>
<evidence type="ECO:0000256" key="7">
    <source>
        <dbReference type="ARBA" id="ARBA00022837"/>
    </source>
</evidence>
<dbReference type="PROSITE" id="PS01186">
    <property type="entry name" value="EGF_2"/>
    <property type="match status" value="7"/>
</dbReference>
<evidence type="ECO:0000256" key="4">
    <source>
        <dbReference type="ARBA" id="ARBA00022692"/>
    </source>
</evidence>
<evidence type="ECO:0000256" key="1">
    <source>
        <dbReference type="ARBA" id="ARBA00004479"/>
    </source>
</evidence>
<dbReference type="Proteomes" id="UP001176941">
    <property type="component" value="Chromosome 34"/>
</dbReference>
<evidence type="ECO:0000313" key="21">
    <source>
        <dbReference type="EMBL" id="CAI9173874.1"/>
    </source>
</evidence>
<feature type="region of interest" description="Disordered" evidence="16">
    <location>
        <begin position="881"/>
        <end position="922"/>
    </location>
</feature>
<dbReference type="SMART" id="SM00051">
    <property type="entry name" value="DSL"/>
    <property type="match status" value="1"/>
</dbReference>
<dbReference type="InterPro" id="IPR000742">
    <property type="entry name" value="EGF"/>
</dbReference>
<keyword evidence="5 15" id="KW-0732">Signal</keyword>
<evidence type="ECO:0000256" key="8">
    <source>
        <dbReference type="ARBA" id="ARBA00022976"/>
    </source>
</evidence>